<name>A0AC36K9A3_9BURK</name>
<evidence type="ECO:0000313" key="1">
    <source>
        <dbReference type="Proteomes" id="UP000675920"/>
    </source>
</evidence>
<reference evidence="2" key="1">
    <citation type="submission" date="2025-08" db="UniProtKB">
        <authorList>
            <consortium name="RefSeq"/>
        </authorList>
    </citation>
    <scope>IDENTIFICATION</scope>
</reference>
<gene>
    <name evidence="2" type="primary">rsmB</name>
</gene>
<proteinExistence type="predicted"/>
<dbReference type="EC" id="2.1.1.176" evidence="2"/>
<dbReference type="Proteomes" id="UP000675920">
    <property type="component" value="Unplaced"/>
</dbReference>
<organism evidence="1 2">
    <name type="scientific">Derxia gummosa DSM 723</name>
    <dbReference type="NCBI Taxonomy" id="1121388"/>
    <lineage>
        <taxon>Bacteria</taxon>
        <taxon>Pseudomonadati</taxon>
        <taxon>Pseudomonadota</taxon>
        <taxon>Betaproteobacteria</taxon>
        <taxon>Burkholderiales</taxon>
        <taxon>Alcaligenaceae</taxon>
        <taxon>Derxia</taxon>
    </lineage>
</organism>
<dbReference type="RefSeq" id="WP_028309826.1">
    <property type="nucleotide sequence ID" value="NZ_AXWS01000001.1"/>
</dbReference>
<evidence type="ECO:0000313" key="2">
    <source>
        <dbReference type="RefSeq" id="WP_028309826.1"/>
    </source>
</evidence>
<accession>A0AC36K9A3</accession>
<keyword evidence="1" id="KW-1185">Reference proteome</keyword>
<sequence length="440" mass="47236">MTAAVNPSTLAGQIALAAELSARVRAGTALPQALAALAVEARLDAAARGAVQDIAYRTMRQRGLADGLLDKLATRRPAAHLRELLVVALALAVQPDAPYTEHTLVDQAVEAVKPGERGFVNAVLRRFLRERAELLDTVRSHPEARWNLPRWWLDRLKAAHPQHWQSIAEAGNRPPPMTLRVNLAQGTREAYLARLAEAGIGADALATAPGAVRLHRPVPVGALPGFDSGAVSVQDAGAQLAAELLAPQPGDRVLDACAAPGGKTLHLLELADCELLALDSDADRLARVAENLARLGERAARVTTRAASADRPADWWDGQPFDRILADLPCTASGILRRHADIRWLRRSTDVDQLATLASGILDALWPLLKPGGRLLVSTCSVFPEEGELQLKRFIDRHADAARLPAPGQMLPTPDHASSQSDDHDGFFHALLEKRAPSVG</sequence>
<protein>
    <submittedName>
        <fullName evidence="2">16S rRNA (Cytosine(967)-C(5))-methyltransferase RsmB</fullName>
        <ecNumber evidence="2">2.1.1.176</ecNumber>
    </submittedName>
</protein>